<dbReference type="RefSeq" id="WP_320379818.1">
    <property type="nucleotide sequence ID" value="NZ_JAWDIQ010000001.1"/>
</dbReference>
<name>A0ABU5CQD2_9BACI</name>
<evidence type="ECO:0000313" key="3">
    <source>
        <dbReference type="Proteomes" id="UP001275315"/>
    </source>
</evidence>
<organism evidence="2 3">
    <name type="scientific">Paracerasibacillus soli</name>
    <dbReference type="NCBI Taxonomy" id="480284"/>
    <lineage>
        <taxon>Bacteria</taxon>
        <taxon>Bacillati</taxon>
        <taxon>Bacillota</taxon>
        <taxon>Bacilli</taxon>
        <taxon>Bacillales</taxon>
        <taxon>Bacillaceae</taxon>
        <taxon>Paracerasibacillus</taxon>
    </lineage>
</organism>
<dbReference type="EMBL" id="JAWDIQ010000001">
    <property type="protein sequence ID" value="MDY0408588.1"/>
    <property type="molecule type" value="Genomic_DNA"/>
</dbReference>
<keyword evidence="3" id="KW-1185">Reference proteome</keyword>
<sequence>MMARYYRYRLPPWARHCLIVIESVTLPIMIFQLIRTLFFPTTLDVLLLGLLVGLFIAFQLKWI</sequence>
<proteinExistence type="predicted"/>
<feature type="transmembrane region" description="Helical" evidence="1">
    <location>
        <begin position="37"/>
        <end position="58"/>
    </location>
</feature>
<feature type="transmembrane region" description="Helical" evidence="1">
    <location>
        <begin position="12"/>
        <end position="31"/>
    </location>
</feature>
<reference evidence="2 3" key="1">
    <citation type="submission" date="2023-10" db="EMBL/GenBank/DDBJ databases">
        <title>Virgibacillus soli CC-YMP-6 genome.</title>
        <authorList>
            <person name="Miliotis G."/>
            <person name="Sengupta P."/>
            <person name="Hameed A."/>
            <person name="Chuvochina M."/>
            <person name="Mcdonagh F."/>
            <person name="Simpson A.C."/>
            <person name="Singh N.K."/>
            <person name="Rekha P.D."/>
            <person name="Raman K."/>
            <person name="Hugenholtz P."/>
            <person name="Venkateswaran K."/>
        </authorList>
    </citation>
    <scope>NUCLEOTIDE SEQUENCE [LARGE SCALE GENOMIC DNA]</scope>
    <source>
        <strain evidence="2 3">CC-YMP-6</strain>
    </source>
</reference>
<protein>
    <submittedName>
        <fullName evidence="2">Uncharacterized protein</fullName>
    </submittedName>
</protein>
<keyword evidence="1" id="KW-0472">Membrane</keyword>
<comment type="caution">
    <text evidence="2">The sequence shown here is derived from an EMBL/GenBank/DDBJ whole genome shotgun (WGS) entry which is preliminary data.</text>
</comment>
<keyword evidence="1" id="KW-0812">Transmembrane</keyword>
<keyword evidence="1" id="KW-1133">Transmembrane helix</keyword>
<dbReference type="Proteomes" id="UP001275315">
    <property type="component" value="Unassembled WGS sequence"/>
</dbReference>
<gene>
    <name evidence="2" type="ORF">RWD45_08495</name>
</gene>
<evidence type="ECO:0000256" key="1">
    <source>
        <dbReference type="SAM" id="Phobius"/>
    </source>
</evidence>
<accession>A0ABU5CQD2</accession>
<evidence type="ECO:0000313" key="2">
    <source>
        <dbReference type="EMBL" id="MDY0408588.1"/>
    </source>
</evidence>